<dbReference type="Proteomes" id="UP001244443">
    <property type="component" value="Chromosome"/>
</dbReference>
<evidence type="ECO:0000313" key="2">
    <source>
        <dbReference type="Proteomes" id="UP001244443"/>
    </source>
</evidence>
<accession>A0AA49GGP5</accession>
<protein>
    <submittedName>
        <fullName evidence="1">Uncharacterized protein</fullName>
    </submittedName>
</protein>
<dbReference type="EMBL" id="CP129970">
    <property type="protein sequence ID" value="WKK87525.2"/>
    <property type="molecule type" value="Genomic_DNA"/>
</dbReference>
<dbReference type="RefSeq" id="WP_308357355.1">
    <property type="nucleotide sequence ID" value="NZ_CP129970.2"/>
</dbReference>
<dbReference type="SUPFAM" id="SSF52833">
    <property type="entry name" value="Thioredoxin-like"/>
    <property type="match status" value="1"/>
</dbReference>
<name>A0AA49GGP5_9BACT</name>
<reference evidence="1" key="1">
    <citation type="submission" date="2023-08" db="EMBL/GenBank/DDBJ databases">
        <title>Comparative genomics and taxonomic characterization of three novel marine species of genus Marivirga.</title>
        <authorList>
            <person name="Muhammad N."/>
            <person name="Kim S.-G."/>
        </authorList>
    </citation>
    <scope>NUCLEOTIDE SEQUENCE [LARGE SCALE GENOMIC DNA]</scope>
    <source>
        <strain evidence="1">ABR2-2</strain>
    </source>
</reference>
<organism evidence="1 2">
    <name type="scientific">Marivirga arenosa</name>
    <dbReference type="NCBI Taxonomy" id="3059076"/>
    <lineage>
        <taxon>Bacteria</taxon>
        <taxon>Pseudomonadati</taxon>
        <taxon>Bacteroidota</taxon>
        <taxon>Cytophagia</taxon>
        <taxon>Cytophagales</taxon>
        <taxon>Marivirgaceae</taxon>
        <taxon>Marivirga</taxon>
    </lineage>
</organism>
<proteinExistence type="predicted"/>
<sequence>MRFSILVLLSIIKFNFFSYSQSVQVTAFDESDYKKIAGVHTIGFHHSSYNHNAKDVRVFLVEGKYWLFPAVGLRFGGNTKMESVPSDIEMFKKENHYTFNIDQVGTYTFNISTINPTNNLNDLLYVIYKAYDPSVRKDIDSFSYTALDKQKISSDNTDKQYSVIYFAGRMDLIERDQIESLNNLKTKFDMVQFICMFKETEAELIPFKEETNFNWSIIPSVNSRELTKYQIGKLLSEPSIYLVDNNLNKIIYHYYGVYNLPMVLTKALKEIQ</sequence>
<gene>
    <name evidence="1" type="ORF">QYS48_12895</name>
</gene>
<evidence type="ECO:0000313" key="1">
    <source>
        <dbReference type="EMBL" id="WKK87525.2"/>
    </source>
</evidence>
<dbReference type="AlphaFoldDB" id="A0AA49GGP5"/>
<keyword evidence="2" id="KW-1185">Reference proteome</keyword>
<dbReference type="InterPro" id="IPR036249">
    <property type="entry name" value="Thioredoxin-like_sf"/>
</dbReference>
<dbReference type="Gene3D" id="3.40.30.10">
    <property type="entry name" value="Glutaredoxin"/>
    <property type="match status" value="1"/>
</dbReference>